<dbReference type="InterPro" id="IPR003439">
    <property type="entry name" value="ABC_transporter-like_ATP-bd"/>
</dbReference>
<protein>
    <submittedName>
        <fullName evidence="4">ATP-binding cassette domain-containing protein</fullName>
    </submittedName>
</protein>
<dbReference type="PROSITE" id="PS50893">
    <property type="entry name" value="ABC_TRANSPORTER_2"/>
    <property type="match status" value="1"/>
</dbReference>
<dbReference type="Pfam" id="PF00005">
    <property type="entry name" value="ABC_tran"/>
    <property type="match status" value="1"/>
</dbReference>
<evidence type="ECO:0000313" key="5">
    <source>
        <dbReference type="Proteomes" id="UP001501747"/>
    </source>
</evidence>
<dbReference type="InterPro" id="IPR015854">
    <property type="entry name" value="ABC_transpr_LolD-like"/>
</dbReference>
<comment type="caution">
    <text evidence="4">The sequence shown here is derived from an EMBL/GenBank/DDBJ whole genome shotgun (WGS) entry which is preliminary data.</text>
</comment>
<feature type="domain" description="ABC transporter" evidence="3">
    <location>
        <begin position="6"/>
        <end position="221"/>
    </location>
</feature>
<dbReference type="PROSITE" id="PS00211">
    <property type="entry name" value="ABC_TRANSPORTER_1"/>
    <property type="match status" value="1"/>
</dbReference>
<keyword evidence="2 4" id="KW-0067">ATP-binding</keyword>
<dbReference type="EMBL" id="BAABAL010000026">
    <property type="protein sequence ID" value="GAA4034500.1"/>
    <property type="molecule type" value="Genomic_DNA"/>
</dbReference>
<name>A0ABP7U1R5_9PSEU</name>
<dbReference type="Proteomes" id="UP001501747">
    <property type="component" value="Unassembled WGS sequence"/>
</dbReference>
<sequence length="221" mass="23598">MAETVLELSGVRVDYPTASGPVTAVADVDLAVPKRGLTVLAGPSGSGKSTLLRLLGLVEQPTEGTVFFGGEPVTGLAHRRLRRLRRDRVVMIFQNPPDNLFDYLTVGENLRAAAQLAGRTSAPPELLERLGLPGTEDWRTSALSGGQQQRLAFACALAAGAEVVLADEPTSQLDARSATLVLETLAELATWDVTVVAASHDDRLIELGEPVVRLRDGRVQR</sequence>
<dbReference type="RefSeq" id="WP_344884909.1">
    <property type="nucleotide sequence ID" value="NZ_BAABAL010000026.1"/>
</dbReference>
<evidence type="ECO:0000259" key="3">
    <source>
        <dbReference type="PROSITE" id="PS50893"/>
    </source>
</evidence>
<keyword evidence="5" id="KW-1185">Reference proteome</keyword>
<proteinExistence type="predicted"/>
<dbReference type="SUPFAM" id="SSF52540">
    <property type="entry name" value="P-loop containing nucleoside triphosphate hydrolases"/>
    <property type="match status" value="1"/>
</dbReference>
<dbReference type="GO" id="GO:0005524">
    <property type="term" value="F:ATP binding"/>
    <property type="evidence" value="ECO:0007669"/>
    <property type="project" value="UniProtKB-KW"/>
</dbReference>
<dbReference type="SMART" id="SM00382">
    <property type="entry name" value="AAA"/>
    <property type="match status" value="1"/>
</dbReference>
<dbReference type="Gene3D" id="3.40.50.300">
    <property type="entry name" value="P-loop containing nucleotide triphosphate hydrolases"/>
    <property type="match status" value="1"/>
</dbReference>
<evidence type="ECO:0000256" key="2">
    <source>
        <dbReference type="ARBA" id="ARBA00022840"/>
    </source>
</evidence>
<keyword evidence="1" id="KW-0547">Nucleotide-binding</keyword>
<gene>
    <name evidence="4" type="ORF">GCM10022247_69620</name>
</gene>
<evidence type="ECO:0000256" key="1">
    <source>
        <dbReference type="ARBA" id="ARBA00022741"/>
    </source>
</evidence>
<reference evidence="5" key="1">
    <citation type="journal article" date="2019" name="Int. J. Syst. Evol. Microbiol.">
        <title>The Global Catalogue of Microorganisms (GCM) 10K type strain sequencing project: providing services to taxonomists for standard genome sequencing and annotation.</title>
        <authorList>
            <consortium name="The Broad Institute Genomics Platform"/>
            <consortium name="The Broad Institute Genome Sequencing Center for Infectious Disease"/>
            <person name="Wu L."/>
            <person name="Ma J."/>
        </authorList>
    </citation>
    <scope>NUCLEOTIDE SEQUENCE [LARGE SCALE GENOMIC DNA]</scope>
    <source>
        <strain evidence="5">JCM 17342</strain>
    </source>
</reference>
<dbReference type="InterPro" id="IPR027417">
    <property type="entry name" value="P-loop_NTPase"/>
</dbReference>
<dbReference type="InterPro" id="IPR017871">
    <property type="entry name" value="ABC_transporter-like_CS"/>
</dbReference>
<dbReference type="InterPro" id="IPR003593">
    <property type="entry name" value="AAA+_ATPase"/>
</dbReference>
<evidence type="ECO:0000313" key="4">
    <source>
        <dbReference type="EMBL" id="GAA4034500.1"/>
    </source>
</evidence>
<dbReference type="PANTHER" id="PTHR24220">
    <property type="entry name" value="IMPORT ATP-BINDING PROTEIN"/>
    <property type="match status" value="1"/>
</dbReference>
<organism evidence="4 5">
    <name type="scientific">Allokutzneria multivorans</name>
    <dbReference type="NCBI Taxonomy" id="1142134"/>
    <lineage>
        <taxon>Bacteria</taxon>
        <taxon>Bacillati</taxon>
        <taxon>Actinomycetota</taxon>
        <taxon>Actinomycetes</taxon>
        <taxon>Pseudonocardiales</taxon>
        <taxon>Pseudonocardiaceae</taxon>
        <taxon>Allokutzneria</taxon>
    </lineage>
</organism>
<accession>A0ABP7U1R5</accession>